<evidence type="ECO:0000313" key="8">
    <source>
        <dbReference type="EMBL" id="GAA3138970.1"/>
    </source>
</evidence>
<dbReference type="Proteomes" id="UP001500320">
    <property type="component" value="Unassembled WGS sequence"/>
</dbReference>
<keyword evidence="3" id="KW-0808">Transferase</keyword>
<dbReference type="InterPro" id="IPR050482">
    <property type="entry name" value="Sensor_HK_TwoCompSys"/>
</dbReference>
<evidence type="ECO:0000313" key="9">
    <source>
        <dbReference type="Proteomes" id="UP001500320"/>
    </source>
</evidence>
<dbReference type="PANTHER" id="PTHR24421">
    <property type="entry name" value="NITRATE/NITRITE SENSOR PROTEIN NARX-RELATED"/>
    <property type="match status" value="1"/>
</dbReference>
<comment type="caution">
    <text evidence="8">The sequence shown here is derived from an EMBL/GenBank/DDBJ whole genome shotgun (WGS) entry which is preliminary data.</text>
</comment>
<dbReference type="SUPFAM" id="SSF55874">
    <property type="entry name" value="ATPase domain of HSP90 chaperone/DNA topoisomerase II/histidine kinase"/>
    <property type="match status" value="1"/>
</dbReference>
<feature type="region of interest" description="Disordered" evidence="6">
    <location>
        <begin position="39"/>
        <end position="79"/>
    </location>
</feature>
<evidence type="ECO:0000256" key="5">
    <source>
        <dbReference type="ARBA" id="ARBA00023012"/>
    </source>
</evidence>
<accession>A0ABP6N7J8</accession>
<name>A0ABP6N7J8_9ACTN</name>
<evidence type="ECO:0000259" key="7">
    <source>
        <dbReference type="Pfam" id="PF02518"/>
    </source>
</evidence>
<organism evidence="8 9">
    <name type="scientific">Planomonospora alba</name>
    <dbReference type="NCBI Taxonomy" id="161354"/>
    <lineage>
        <taxon>Bacteria</taxon>
        <taxon>Bacillati</taxon>
        <taxon>Actinomycetota</taxon>
        <taxon>Actinomycetes</taxon>
        <taxon>Streptosporangiales</taxon>
        <taxon>Streptosporangiaceae</taxon>
        <taxon>Planomonospora</taxon>
    </lineage>
</organism>
<dbReference type="PANTHER" id="PTHR24421:SF10">
    <property type="entry name" value="NITRATE_NITRITE SENSOR PROTEIN NARQ"/>
    <property type="match status" value="1"/>
</dbReference>
<dbReference type="Gene3D" id="3.30.565.10">
    <property type="entry name" value="Histidine kinase-like ATPase, C-terminal domain"/>
    <property type="match status" value="1"/>
</dbReference>
<evidence type="ECO:0000256" key="6">
    <source>
        <dbReference type="SAM" id="MobiDB-lite"/>
    </source>
</evidence>
<evidence type="ECO:0000256" key="3">
    <source>
        <dbReference type="ARBA" id="ARBA00022679"/>
    </source>
</evidence>
<comment type="catalytic activity">
    <reaction evidence="1">
        <text>ATP + protein L-histidine = ADP + protein N-phospho-L-histidine.</text>
        <dbReference type="EC" id="2.7.13.3"/>
    </reaction>
</comment>
<sequence length="109" mass="10584">MAVHRIVQEALTNTLKHARATAVTVRLRYAPQAVTVTVTDDGRAASAAPGPAASPAGPTPLAGPASSGPGAGHGITGMRERVAALGGSLTAGPTGEGFTVHAVIPVAGS</sequence>
<keyword evidence="4" id="KW-0418">Kinase</keyword>
<dbReference type="EC" id="2.7.13.3" evidence="2"/>
<reference evidence="9" key="1">
    <citation type="journal article" date="2019" name="Int. J. Syst. Evol. Microbiol.">
        <title>The Global Catalogue of Microorganisms (GCM) 10K type strain sequencing project: providing services to taxonomists for standard genome sequencing and annotation.</title>
        <authorList>
            <consortium name="The Broad Institute Genomics Platform"/>
            <consortium name="The Broad Institute Genome Sequencing Center for Infectious Disease"/>
            <person name="Wu L."/>
            <person name="Ma J."/>
        </authorList>
    </citation>
    <scope>NUCLEOTIDE SEQUENCE [LARGE SCALE GENOMIC DNA]</scope>
    <source>
        <strain evidence="9">JCM 9373</strain>
    </source>
</reference>
<dbReference type="InterPro" id="IPR036890">
    <property type="entry name" value="HATPase_C_sf"/>
</dbReference>
<evidence type="ECO:0000256" key="4">
    <source>
        <dbReference type="ARBA" id="ARBA00022777"/>
    </source>
</evidence>
<feature type="compositionally biased region" description="Low complexity" evidence="6">
    <location>
        <begin position="44"/>
        <end position="68"/>
    </location>
</feature>
<evidence type="ECO:0000256" key="2">
    <source>
        <dbReference type="ARBA" id="ARBA00012438"/>
    </source>
</evidence>
<proteinExistence type="predicted"/>
<dbReference type="Pfam" id="PF02518">
    <property type="entry name" value="HATPase_c"/>
    <property type="match status" value="1"/>
</dbReference>
<dbReference type="InterPro" id="IPR003594">
    <property type="entry name" value="HATPase_dom"/>
</dbReference>
<feature type="domain" description="Histidine kinase/HSP90-like ATPase" evidence="7">
    <location>
        <begin position="2"/>
        <end position="106"/>
    </location>
</feature>
<protein>
    <recommendedName>
        <fullName evidence="2">histidine kinase</fullName>
        <ecNumber evidence="2">2.7.13.3</ecNumber>
    </recommendedName>
</protein>
<keyword evidence="5" id="KW-0902">Two-component regulatory system</keyword>
<dbReference type="CDD" id="cd16917">
    <property type="entry name" value="HATPase_UhpB-NarQ-NarX-like"/>
    <property type="match status" value="1"/>
</dbReference>
<gene>
    <name evidence="8" type="ORF">GCM10010466_32620</name>
</gene>
<dbReference type="EMBL" id="BAAAUT010000024">
    <property type="protein sequence ID" value="GAA3138970.1"/>
    <property type="molecule type" value="Genomic_DNA"/>
</dbReference>
<keyword evidence="9" id="KW-1185">Reference proteome</keyword>
<evidence type="ECO:0000256" key="1">
    <source>
        <dbReference type="ARBA" id="ARBA00000085"/>
    </source>
</evidence>